<evidence type="ECO:0000313" key="3">
    <source>
        <dbReference type="Proteomes" id="UP001300012"/>
    </source>
</evidence>
<proteinExistence type="inferred from homology"/>
<dbReference type="Proteomes" id="UP001300012">
    <property type="component" value="Unassembled WGS sequence"/>
</dbReference>
<evidence type="ECO:0000256" key="1">
    <source>
        <dbReference type="ARBA" id="ARBA00044755"/>
    </source>
</evidence>
<gene>
    <name evidence="2" type="ORF">NV381_07435</name>
</gene>
<dbReference type="RefSeq" id="WP_258212634.1">
    <property type="nucleotide sequence ID" value="NZ_JANQBD010000004.1"/>
</dbReference>
<dbReference type="PANTHER" id="PTHR35024:SF4">
    <property type="entry name" value="POLYMER-FORMING CYTOSKELETAL PROTEIN"/>
    <property type="match status" value="1"/>
</dbReference>
<dbReference type="InterPro" id="IPR007607">
    <property type="entry name" value="BacA/B"/>
</dbReference>
<evidence type="ECO:0000313" key="2">
    <source>
        <dbReference type="EMBL" id="MCR8631032.1"/>
    </source>
</evidence>
<sequence>MTNNDIRGDLIISGSGSTAGGIFDNVKINGEGTISGDIESSEFKTNGSSRTQGNVKSKVIKVNGIARIEGNVEAEQLNVNGQSDIGGDVAVRSLKLQGKSEIGGNLTGDLLEIGGELKVQRDCAAETFLYKGSFLISGMLNAGKIDIQLFGPCKVREIGGETISVKRTGLALSLHKIIHSLFIPGFEDRLNVDTIEGDDIYLEYTTAKVVRGNRINIGPGCEINHVEYKDHFEQIKGTQVKEFSKI</sequence>
<name>A0ABT1YDL6_9BACL</name>
<protein>
    <submittedName>
        <fullName evidence="2">Polymer-forming cytoskeletal protein</fullName>
    </submittedName>
</protein>
<accession>A0ABT1YDL6</accession>
<keyword evidence="3" id="KW-1185">Reference proteome</keyword>
<reference evidence="2 3" key="1">
    <citation type="submission" date="2022-08" db="EMBL/GenBank/DDBJ databases">
        <title>Paenibacillus endoradicis sp. nov., Paenibacillus radicibacter sp. nov and Paenibacillus pararadicis sp. nov., three cold-adapted plant growth-promoting bacteria isolated from root of Larix gmelinii in Great Khingan.</title>
        <authorList>
            <person name="Xue H."/>
        </authorList>
    </citation>
    <scope>NUCLEOTIDE SEQUENCE [LARGE SCALE GENOMIC DNA]</scope>
    <source>
        <strain evidence="2 3">N5-1-1-5</strain>
    </source>
</reference>
<comment type="similarity">
    <text evidence="1">Belongs to the bactofilin family.</text>
</comment>
<organism evidence="2 3">
    <name type="scientific">Paenibacillus radicis</name>
    <name type="common">ex Xue et al. 2023</name>
    <dbReference type="NCBI Taxonomy" id="2972489"/>
    <lineage>
        <taxon>Bacteria</taxon>
        <taxon>Bacillati</taxon>
        <taxon>Bacillota</taxon>
        <taxon>Bacilli</taxon>
        <taxon>Bacillales</taxon>
        <taxon>Paenibacillaceae</taxon>
        <taxon>Paenibacillus</taxon>
    </lineage>
</organism>
<comment type="caution">
    <text evidence="2">The sequence shown here is derived from an EMBL/GenBank/DDBJ whole genome shotgun (WGS) entry which is preliminary data.</text>
</comment>
<dbReference type="PANTHER" id="PTHR35024">
    <property type="entry name" value="HYPOTHETICAL CYTOSOLIC PROTEIN"/>
    <property type="match status" value="1"/>
</dbReference>
<dbReference type="EMBL" id="JANQBD010000004">
    <property type="protein sequence ID" value="MCR8631032.1"/>
    <property type="molecule type" value="Genomic_DNA"/>
</dbReference>